<feature type="domain" description="MaoC-like" evidence="1">
    <location>
        <begin position="13"/>
        <end position="115"/>
    </location>
</feature>
<proteinExistence type="predicted"/>
<dbReference type="EMBL" id="VBSP01000019">
    <property type="protein sequence ID" value="TLQ41184.1"/>
    <property type="molecule type" value="Genomic_DNA"/>
</dbReference>
<dbReference type="AlphaFoldDB" id="A0A5R9DZ31"/>
<dbReference type="Gene3D" id="3.10.129.10">
    <property type="entry name" value="Hotdog Thioesterase"/>
    <property type="match status" value="1"/>
</dbReference>
<reference evidence="2 3" key="1">
    <citation type="submission" date="2019-05" db="EMBL/GenBank/DDBJ databases">
        <title>The metagenome of a microbial culture collection derived from dairy environment covers the genomic content of the human microbiome.</title>
        <authorList>
            <person name="Roder T."/>
            <person name="Wuthrich D."/>
            <person name="Sattari Z."/>
            <person name="Von Ah U."/>
            <person name="Bar C."/>
            <person name="Ronchi F."/>
            <person name="Macpherson A.J."/>
            <person name="Ganal-Vonarburg S.C."/>
            <person name="Bruggmann R."/>
            <person name="Vergeres G."/>
        </authorList>
    </citation>
    <scope>NUCLEOTIDE SEQUENCE [LARGE SCALE GENOMIC DNA]</scope>
    <source>
        <strain evidence="2 3">FAM 24227</strain>
    </source>
</reference>
<evidence type="ECO:0000313" key="3">
    <source>
        <dbReference type="Proteomes" id="UP000306420"/>
    </source>
</evidence>
<dbReference type="PANTHER" id="PTHR43664">
    <property type="entry name" value="MONOAMINE OXIDASE-RELATED"/>
    <property type="match status" value="1"/>
</dbReference>
<dbReference type="InterPro" id="IPR002539">
    <property type="entry name" value="MaoC-like_dom"/>
</dbReference>
<comment type="caution">
    <text evidence="2">The sequence shown here is derived from an EMBL/GenBank/DDBJ whole genome shotgun (WGS) entry which is preliminary data.</text>
</comment>
<dbReference type="Pfam" id="PF01575">
    <property type="entry name" value="MaoC_dehydratas"/>
    <property type="match status" value="1"/>
</dbReference>
<gene>
    <name evidence="2" type="ORF">FEZ33_06475</name>
</gene>
<dbReference type="PANTHER" id="PTHR43664:SF1">
    <property type="entry name" value="BETA-METHYLMALYL-COA DEHYDRATASE"/>
    <property type="match status" value="1"/>
</dbReference>
<accession>A0A5R9DZ31</accession>
<evidence type="ECO:0000259" key="1">
    <source>
        <dbReference type="Pfam" id="PF01575"/>
    </source>
</evidence>
<organism evidence="2 3">
    <name type="scientific">Ruoffia tabacinasalis</name>
    <dbReference type="NCBI Taxonomy" id="87458"/>
    <lineage>
        <taxon>Bacteria</taxon>
        <taxon>Bacillati</taxon>
        <taxon>Bacillota</taxon>
        <taxon>Bacilli</taxon>
        <taxon>Lactobacillales</taxon>
        <taxon>Aerococcaceae</taxon>
        <taxon>Ruoffia</taxon>
    </lineage>
</organism>
<name>A0A5R9DZ31_9LACT</name>
<dbReference type="SUPFAM" id="SSF54637">
    <property type="entry name" value="Thioesterase/thiol ester dehydrase-isomerase"/>
    <property type="match status" value="1"/>
</dbReference>
<protein>
    <submittedName>
        <fullName evidence="2">Dehydratase</fullName>
    </submittedName>
</protein>
<dbReference type="RefSeq" id="WP_138404587.1">
    <property type="nucleotide sequence ID" value="NZ_VBSP01000019.1"/>
</dbReference>
<dbReference type="OrthoDB" id="9801625at2"/>
<dbReference type="Proteomes" id="UP000306420">
    <property type="component" value="Unassembled WGS sequence"/>
</dbReference>
<dbReference type="InterPro" id="IPR029069">
    <property type="entry name" value="HotDog_dom_sf"/>
</dbReference>
<sequence length="156" mass="18110">MNNKIFRLEDLKIGDKIDCGSYQISREEIIDFAQKYDPQFYHINEDKAKKYQFKDLITSGWHTASIAMGLVVRSFNIEHGMIGAMVNLSWPNPTRPDDILYVKTEILDIKPSKSKPYQAVVEVNWIVKNQKDDILLKTNSTILMFYENPTNHSKNP</sequence>
<dbReference type="InterPro" id="IPR052342">
    <property type="entry name" value="MCH/BMMD"/>
</dbReference>
<evidence type="ECO:0000313" key="2">
    <source>
        <dbReference type="EMBL" id="TLQ41184.1"/>
    </source>
</evidence>